<name>A0A2N9I159_FAGSY</name>
<feature type="compositionally biased region" description="Polar residues" evidence="1">
    <location>
        <begin position="72"/>
        <end position="90"/>
    </location>
</feature>
<dbReference type="EMBL" id="OIVN01006118">
    <property type="protein sequence ID" value="SPD25471.1"/>
    <property type="molecule type" value="Genomic_DNA"/>
</dbReference>
<evidence type="ECO:0000256" key="1">
    <source>
        <dbReference type="SAM" id="MobiDB-lite"/>
    </source>
</evidence>
<reference evidence="2" key="1">
    <citation type="submission" date="2018-02" db="EMBL/GenBank/DDBJ databases">
        <authorList>
            <person name="Cohen D.B."/>
            <person name="Kent A.D."/>
        </authorList>
    </citation>
    <scope>NUCLEOTIDE SEQUENCE</scope>
</reference>
<feature type="compositionally biased region" description="Basic and acidic residues" evidence="1">
    <location>
        <begin position="1"/>
        <end position="23"/>
    </location>
</feature>
<feature type="compositionally biased region" description="Basic and acidic residues" evidence="1">
    <location>
        <begin position="58"/>
        <end position="68"/>
    </location>
</feature>
<proteinExistence type="predicted"/>
<dbReference type="AlphaFoldDB" id="A0A2N9I159"/>
<evidence type="ECO:0000313" key="3">
    <source>
        <dbReference type="EMBL" id="SPD25471.1"/>
    </source>
</evidence>
<organism evidence="2">
    <name type="scientific">Fagus sylvatica</name>
    <name type="common">Beechnut</name>
    <dbReference type="NCBI Taxonomy" id="28930"/>
    <lineage>
        <taxon>Eukaryota</taxon>
        <taxon>Viridiplantae</taxon>
        <taxon>Streptophyta</taxon>
        <taxon>Embryophyta</taxon>
        <taxon>Tracheophyta</taxon>
        <taxon>Spermatophyta</taxon>
        <taxon>Magnoliopsida</taxon>
        <taxon>eudicotyledons</taxon>
        <taxon>Gunneridae</taxon>
        <taxon>Pentapetalae</taxon>
        <taxon>rosids</taxon>
        <taxon>fabids</taxon>
        <taxon>Fagales</taxon>
        <taxon>Fagaceae</taxon>
        <taxon>Fagus</taxon>
    </lineage>
</organism>
<protein>
    <submittedName>
        <fullName evidence="2">Uncharacterized protein</fullName>
    </submittedName>
</protein>
<feature type="region of interest" description="Disordered" evidence="1">
    <location>
        <begin position="1"/>
        <end position="25"/>
    </location>
</feature>
<gene>
    <name evidence="2" type="ORF">FSB_LOCUS45483</name>
    <name evidence="3" type="ORF">FSB_LOCUS53353</name>
</gene>
<sequence length="120" mass="13256">MLPDRVDLSSDPRKNYQRERERGGVLVTESEISGLKPSRGKRMAWMGVGTKEKIVATEAAKRKPERVGNHGKLTNATISKPSPPSIASQTAEKRLGPPISQKHHRRPSRSAPANFRHLTG</sequence>
<accession>A0A2N9I159</accession>
<feature type="region of interest" description="Disordered" evidence="1">
    <location>
        <begin position="58"/>
        <end position="120"/>
    </location>
</feature>
<evidence type="ECO:0000313" key="2">
    <source>
        <dbReference type="EMBL" id="SPD17601.1"/>
    </source>
</evidence>
<dbReference type="EMBL" id="OIVN01004465">
    <property type="protein sequence ID" value="SPD17601.1"/>
    <property type="molecule type" value="Genomic_DNA"/>
</dbReference>